<dbReference type="InterPro" id="IPR016181">
    <property type="entry name" value="Acyl_CoA_acyltransferase"/>
</dbReference>
<evidence type="ECO:0000256" key="1">
    <source>
        <dbReference type="ARBA" id="ARBA00022679"/>
    </source>
</evidence>
<dbReference type="InterPro" id="IPR050832">
    <property type="entry name" value="Bact_Acetyltransf"/>
</dbReference>
<sequence>MSVEIVPTEDLSACHAVRRAVFVEEQGVAPDLEQDGRDGEALHLLALDGDVPVGTARILIKDGTGKIGRVCVLPSHRGVGLGLRLIEACLDRLRALPDVTRAELGAQTYALDFYEALGFVAYGPVFDDAGGLPHRMMERAL</sequence>
<keyword evidence="2" id="KW-0012">Acyltransferase</keyword>
<feature type="domain" description="N-acetyltransferase" evidence="3">
    <location>
        <begin position="1"/>
        <end position="141"/>
    </location>
</feature>
<proteinExistence type="predicted"/>
<keyword evidence="1 4" id="KW-0808">Transferase</keyword>
<dbReference type="RefSeq" id="WP_157708650.1">
    <property type="nucleotide sequence ID" value="NZ_CP034348.1"/>
</dbReference>
<dbReference type="KEGG" id="rom:EI983_17520"/>
<dbReference type="PROSITE" id="PS51186">
    <property type="entry name" value="GNAT"/>
    <property type="match status" value="1"/>
</dbReference>
<dbReference type="Proteomes" id="UP000428330">
    <property type="component" value="Chromosome"/>
</dbReference>
<evidence type="ECO:0000313" key="5">
    <source>
        <dbReference type="Proteomes" id="UP000428330"/>
    </source>
</evidence>
<dbReference type="AlphaFoldDB" id="A0A6I6ISB9"/>
<organism evidence="4 5">
    <name type="scientific">Roseovarius faecimaris</name>
    <dbReference type="NCBI Taxonomy" id="2494550"/>
    <lineage>
        <taxon>Bacteria</taxon>
        <taxon>Pseudomonadati</taxon>
        <taxon>Pseudomonadota</taxon>
        <taxon>Alphaproteobacteria</taxon>
        <taxon>Rhodobacterales</taxon>
        <taxon>Roseobacteraceae</taxon>
        <taxon>Roseovarius</taxon>
    </lineage>
</organism>
<dbReference type="OrthoDB" id="9796171at2"/>
<protein>
    <submittedName>
        <fullName evidence="4">GNAT family N-acetyltransferase</fullName>
    </submittedName>
</protein>
<evidence type="ECO:0000259" key="3">
    <source>
        <dbReference type="PROSITE" id="PS51186"/>
    </source>
</evidence>
<evidence type="ECO:0000256" key="2">
    <source>
        <dbReference type="ARBA" id="ARBA00023315"/>
    </source>
</evidence>
<dbReference type="Gene3D" id="3.40.630.30">
    <property type="match status" value="1"/>
</dbReference>
<accession>A0A6I6ISB9</accession>
<name>A0A6I6ISB9_9RHOB</name>
<dbReference type="Pfam" id="PF13673">
    <property type="entry name" value="Acetyltransf_10"/>
    <property type="match status" value="1"/>
</dbReference>
<keyword evidence="5" id="KW-1185">Reference proteome</keyword>
<evidence type="ECO:0000313" key="4">
    <source>
        <dbReference type="EMBL" id="QGX99969.1"/>
    </source>
</evidence>
<dbReference type="CDD" id="cd04301">
    <property type="entry name" value="NAT_SF"/>
    <property type="match status" value="1"/>
</dbReference>
<dbReference type="EMBL" id="CP034348">
    <property type="protein sequence ID" value="QGX99969.1"/>
    <property type="molecule type" value="Genomic_DNA"/>
</dbReference>
<dbReference type="SUPFAM" id="SSF55729">
    <property type="entry name" value="Acyl-CoA N-acyltransferases (Nat)"/>
    <property type="match status" value="1"/>
</dbReference>
<reference evidence="5" key="1">
    <citation type="submission" date="2018-12" db="EMBL/GenBank/DDBJ databases">
        <title>Complete genome sequence of Roseovarius sp. MME-070.</title>
        <authorList>
            <person name="Nam Y.-D."/>
            <person name="Kang J."/>
            <person name="Chung W.-H."/>
            <person name="Park Y.S."/>
        </authorList>
    </citation>
    <scope>NUCLEOTIDE SEQUENCE [LARGE SCALE GENOMIC DNA]</scope>
    <source>
        <strain evidence="5">MME-070</strain>
    </source>
</reference>
<dbReference type="PANTHER" id="PTHR43877">
    <property type="entry name" value="AMINOALKYLPHOSPHONATE N-ACETYLTRANSFERASE-RELATED-RELATED"/>
    <property type="match status" value="1"/>
</dbReference>
<dbReference type="GO" id="GO:0016747">
    <property type="term" value="F:acyltransferase activity, transferring groups other than amino-acyl groups"/>
    <property type="evidence" value="ECO:0007669"/>
    <property type="project" value="InterPro"/>
</dbReference>
<gene>
    <name evidence="4" type="ORF">EI983_17520</name>
</gene>
<dbReference type="InterPro" id="IPR000182">
    <property type="entry name" value="GNAT_dom"/>
</dbReference>